<dbReference type="SMART" id="SM00054">
    <property type="entry name" value="EFh"/>
    <property type="match status" value="2"/>
</dbReference>
<keyword evidence="3" id="KW-1185">Reference proteome</keyword>
<accession>A0A1S3HVP7</accession>
<evidence type="ECO:0000256" key="1">
    <source>
        <dbReference type="ARBA" id="ARBA00022837"/>
    </source>
</evidence>
<dbReference type="SUPFAM" id="SSF47473">
    <property type="entry name" value="EF-hand"/>
    <property type="match status" value="1"/>
</dbReference>
<dbReference type="Pfam" id="PF13202">
    <property type="entry name" value="EF-hand_5"/>
    <property type="match status" value="2"/>
</dbReference>
<dbReference type="RefSeq" id="XP_013390117.1">
    <property type="nucleotide sequence ID" value="XM_013534663.1"/>
</dbReference>
<dbReference type="PROSITE" id="PS50222">
    <property type="entry name" value="EF_HAND_2"/>
    <property type="match status" value="2"/>
</dbReference>
<dbReference type="GO" id="GO:0005509">
    <property type="term" value="F:calcium ion binding"/>
    <property type="evidence" value="ECO:0007669"/>
    <property type="project" value="InterPro"/>
</dbReference>
<evidence type="ECO:0000313" key="3">
    <source>
        <dbReference type="Proteomes" id="UP000085678"/>
    </source>
</evidence>
<evidence type="ECO:0000313" key="4">
    <source>
        <dbReference type="RefSeq" id="XP_013390117.1"/>
    </source>
</evidence>
<evidence type="ECO:0000259" key="2">
    <source>
        <dbReference type="PROSITE" id="PS50222"/>
    </source>
</evidence>
<dbReference type="Proteomes" id="UP000085678">
    <property type="component" value="Unplaced"/>
</dbReference>
<keyword evidence="1" id="KW-0106">Calcium</keyword>
<dbReference type="KEGG" id="lak:106158604"/>
<sequence>MTPAATCGDKRQVAEDNKDFTPYWLKKFKNFFDIFDVNKDGNVTKEEYIDLSTERAALPSWRVKAVYGLMTMAYKTWWSNEYTDFKTSIAFEDWVQSIENISGSTSDIHVVFKWAMDFFHIVDLDCSEDLTLSEYSKFIDIYRSTANNRAVFHAIDRDGDNVIDAKEFIYGTYHFSYDQAANSAAYIFGSRD</sequence>
<dbReference type="InterPro" id="IPR011992">
    <property type="entry name" value="EF-hand-dom_pair"/>
</dbReference>
<gene>
    <name evidence="4" type="primary">LOC106158604</name>
</gene>
<dbReference type="InterPro" id="IPR018247">
    <property type="entry name" value="EF_Hand_1_Ca_BS"/>
</dbReference>
<dbReference type="Gene3D" id="1.10.238.10">
    <property type="entry name" value="EF-hand"/>
    <property type="match status" value="1"/>
</dbReference>
<proteinExistence type="predicted"/>
<dbReference type="GeneID" id="106158604"/>
<protein>
    <submittedName>
        <fullName evidence="4">Obelin-like</fullName>
    </submittedName>
</protein>
<dbReference type="OrthoDB" id="427950at2759"/>
<dbReference type="PROSITE" id="PS00018">
    <property type="entry name" value="EF_HAND_1"/>
    <property type="match status" value="2"/>
</dbReference>
<dbReference type="AlphaFoldDB" id="A0A1S3HVP7"/>
<name>A0A1S3HVP7_LINAN</name>
<feature type="domain" description="EF-hand" evidence="2">
    <location>
        <begin position="143"/>
        <end position="178"/>
    </location>
</feature>
<organism evidence="3 4">
    <name type="scientific">Lingula anatina</name>
    <name type="common">Brachiopod</name>
    <name type="synonym">Lingula unguis</name>
    <dbReference type="NCBI Taxonomy" id="7574"/>
    <lineage>
        <taxon>Eukaryota</taxon>
        <taxon>Metazoa</taxon>
        <taxon>Spiralia</taxon>
        <taxon>Lophotrochozoa</taxon>
        <taxon>Brachiopoda</taxon>
        <taxon>Linguliformea</taxon>
        <taxon>Lingulata</taxon>
        <taxon>Lingulida</taxon>
        <taxon>Linguloidea</taxon>
        <taxon>Lingulidae</taxon>
        <taxon>Lingula</taxon>
    </lineage>
</organism>
<reference evidence="4" key="1">
    <citation type="submission" date="2025-08" db="UniProtKB">
        <authorList>
            <consortium name="RefSeq"/>
        </authorList>
    </citation>
    <scope>IDENTIFICATION</scope>
    <source>
        <tissue evidence="4">Gonads</tissue>
    </source>
</reference>
<dbReference type="InterPro" id="IPR002048">
    <property type="entry name" value="EF_hand_dom"/>
</dbReference>
<feature type="domain" description="EF-hand" evidence="2">
    <location>
        <begin position="23"/>
        <end position="58"/>
    </location>
</feature>
<dbReference type="InParanoid" id="A0A1S3HVP7"/>